<evidence type="ECO:0000259" key="2">
    <source>
        <dbReference type="PROSITE" id="PS50048"/>
    </source>
</evidence>
<dbReference type="PROSITE" id="PS00463">
    <property type="entry name" value="ZN2_CY6_FUNGAL_1"/>
    <property type="match status" value="1"/>
</dbReference>
<feature type="domain" description="Zn(2)-C6 fungal-type" evidence="2">
    <location>
        <begin position="16"/>
        <end position="48"/>
    </location>
</feature>
<dbReference type="SUPFAM" id="SSF57701">
    <property type="entry name" value="Zn2/Cys6 DNA-binding domain"/>
    <property type="match status" value="1"/>
</dbReference>
<protein>
    <recommendedName>
        <fullName evidence="2">Zn(2)-C6 fungal-type domain-containing protein</fullName>
    </recommendedName>
</protein>
<dbReference type="EMBL" id="JARKIE010000104">
    <property type="protein sequence ID" value="KAJ7683884.1"/>
    <property type="molecule type" value="Genomic_DNA"/>
</dbReference>
<organism evidence="3 4">
    <name type="scientific">Mycena rosella</name>
    <name type="common">Pink bonnet</name>
    <name type="synonym">Agaricus rosellus</name>
    <dbReference type="NCBI Taxonomy" id="1033263"/>
    <lineage>
        <taxon>Eukaryota</taxon>
        <taxon>Fungi</taxon>
        <taxon>Dikarya</taxon>
        <taxon>Basidiomycota</taxon>
        <taxon>Agaricomycotina</taxon>
        <taxon>Agaricomycetes</taxon>
        <taxon>Agaricomycetidae</taxon>
        <taxon>Agaricales</taxon>
        <taxon>Marasmiineae</taxon>
        <taxon>Mycenaceae</taxon>
        <taxon>Mycena</taxon>
    </lineage>
</organism>
<reference evidence="3" key="1">
    <citation type="submission" date="2023-03" db="EMBL/GenBank/DDBJ databases">
        <title>Massive genome expansion in bonnet fungi (Mycena s.s.) driven by repeated elements and novel gene families across ecological guilds.</title>
        <authorList>
            <consortium name="Lawrence Berkeley National Laboratory"/>
            <person name="Harder C.B."/>
            <person name="Miyauchi S."/>
            <person name="Viragh M."/>
            <person name="Kuo A."/>
            <person name="Thoen E."/>
            <person name="Andreopoulos B."/>
            <person name="Lu D."/>
            <person name="Skrede I."/>
            <person name="Drula E."/>
            <person name="Henrissat B."/>
            <person name="Morin E."/>
            <person name="Kohler A."/>
            <person name="Barry K."/>
            <person name="LaButti K."/>
            <person name="Morin E."/>
            <person name="Salamov A."/>
            <person name="Lipzen A."/>
            <person name="Mereny Z."/>
            <person name="Hegedus B."/>
            <person name="Baldrian P."/>
            <person name="Stursova M."/>
            <person name="Weitz H."/>
            <person name="Taylor A."/>
            <person name="Grigoriev I.V."/>
            <person name="Nagy L.G."/>
            <person name="Martin F."/>
            <person name="Kauserud H."/>
        </authorList>
    </citation>
    <scope>NUCLEOTIDE SEQUENCE</scope>
    <source>
        <strain evidence="3">CBHHK067</strain>
    </source>
</reference>
<dbReference type="PROSITE" id="PS50048">
    <property type="entry name" value="ZN2_CY6_FUNGAL_2"/>
    <property type="match status" value="1"/>
</dbReference>
<dbReference type="InterPro" id="IPR001138">
    <property type="entry name" value="Zn2Cys6_DnaBD"/>
</dbReference>
<comment type="caution">
    <text evidence="3">The sequence shown here is derived from an EMBL/GenBank/DDBJ whole genome shotgun (WGS) entry which is preliminary data.</text>
</comment>
<accession>A0AAD7D9Z1</accession>
<dbReference type="GO" id="GO:0000981">
    <property type="term" value="F:DNA-binding transcription factor activity, RNA polymerase II-specific"/>
    <property type="evidence" value="ECO:0007669"/>
    <property type="project" value="InterPro"/>
</dbReference>
<proteinExistence type="predicted"/>
<evidence type="ECO:0000313" key="3">
    <source>
        <dbReference type="EMBL" id="KAJ7683884.1"/>
    </source>
</evidence>
<sequence length="305" mass="33654">MPTPRIREKRRPKPPACDFCKSRRVLCHPQPYGAPCPRCAEKNLVCTTTPVPRGRPRKNPVPEPQSAPQQQELVSYAPSSSSMTVSIPVNTSTAECPDLTPQLVSHFFQCFDQLAQVLNPVTRATSISTRIRAVFFQLYLLPPQSRVLALCIIALSSLVSFHEVMLGDGPRPESFYDEAFFASKSNVRGCGARRSAVHRALHAMALKAAWDCGIMLEVSVENAASCFLLDLIAQGDVCSTSRPWASAYMSHLRALAPLWRTSGIPPASGPHWAGFLMAEGLVATRSRKPILMSPFFLLFLYLSFH</sequence>
<keyword evidence="4" id="KW-1185">Reference proteome</keyword>
<name>A0AAD7D9Z1_MYCRO</name>
<dbReference type="Gene3D" id="4.10.240.10">
    <property type="entry name" value="Zn(2)-C6 fungal-type DNA-binding domain"/>
    <property type="match status" value="1"/>
</dbReference>
<dbReference type="InterPro" id="IPR036864">
    <property type="entry name" value="Zn2-C6_fun-type_DNA-bd_sf"/>
</dbReference>
<feature type="region of interest" description="Disordered" evidence="1">
    <location>
        <begin position="50"/>
        <end position="71"/>
    </location>
</feature>
<gene>
    <name evidence="3" type="ORF">B0H17DRAFT_1073496</name>
</gene>
<dbReference type="Proteomes" id="UP001221757">
    <property type="component" value="Unassembled WGS sequence"/>
</dbReference>
<evidence type="ECO:0000313" key="4">
    <source>
        <dbReference type="Proteomes" id="UP001221757"/>
    </source>
</evidence>
<evidence type="ECO:0000256" key="1">
    <source>
        <dbReference type="SAM" id="MobiDB-lite"/>
    </source>
</evidence>
<dbReference type="AlphaFoldDB" id="A0AAD7D9Z1"/>
<dbReference type="GO" id="GO:0008270">
    <property type="term" value="F:zinc ion binding"/>
    <property type="evidence" value="ECO:0007669"/>
    <property type="project" value="InterPro"/>
</dbReference>